<evidence type="ECO:0000313" key="3">
    <source>
        <dbReference type="EMBL" id="MCT4331251.1"/>
    </source>
</evidence>
<protein>
    <submittedName>
        <fullName evidence="3">Hint domain-containing protein</fullName>
    </submittedName>
</protein>
<feature type="region of interest" description="Disordered" evidence="1">
    <location>
        <begin position="342"/>
        <end position="376"/>
    </location>
</feature>
<dbReference type="Gene3D" id="2.170.16.10">
    <property type="entry name" value="Hedgehog/Intein (Hint) domain"/>
    <property type="match status" value="1"/>
</dbReference>
<name>A0ABT2K4F8_9RHOB</name>
<dbReference type="Proteomes" id="UP001320702">
    <property type="component" value="Unassembled WGS sequence"/>
</dbReference>
<organism evidence="3 4">
    <name type="scientific">Paracoccus maritimus</name>
    <dbReference type="NCBI Taxonomy" id="2933292"/>
    <lineage>
        <taxon>Bacteria</taxon>
        <taxon>Pseudomonadati</taxon>
        <taxon>Pseudomonadota</taxon>
        <taxon>Alphaproteobacteria</taxon>
        <taxon>Rhodobacterales</taxon>
        <taxon>Paracoccaceae</taxon>
        <taxon>Paracoccus</taxon>
    </lineage>
</organism>
<comment type="caution">
    <text evidence="3">The sequence shown here is derived from an EMBL/GenBank/DDBJ whole genome shotgun (WGS) entry which is preliminary data.</text>
</comment>
<dbReference type="InterPro" id="IPR036844">
    <property type="entry name" value="Hint_dom_sf"/>
</dbReference>
<dbReference type="Pfam" id="PF13403">
    <property type="entry name" value="Hint_2"/>
    <property type="match status" value="1"/>
</dbReference>
<evidence type="ECO:0000259" key="2">
    <source>
        <dbReference type="Pfam" id="PF13403"/>
    </source>
</evidence>
<feature type="region of interest" description="Disordered" evidence="1">
    <location>
        <begin position="1"/>
        <end position="21"/>
    </location>
</feature>
<keyword evidence="4" id="KW-1185">Reference proteome</keyword>
<dbReference type="EMBL" id="JANAVZ010000001">
    <property type="protein sequence ID" value="MCT4331251.1"/>
    <property type="molecule type" value="Genomic_DNA"/>
</dbReference>
<feature type="domain" description="Hedgehog/Intein (Hint)" evidence="2">
    <location>
        <begin position="171"/>
        <end position="317"/>
    </location>
</feature>
<sequence>MTDTWGWWAQGASSESGVSPGTDIQSNYNGFTFNIGGNTTAHGYGDMAMVDGDGDGNLSAVQANGSPAPGNGDRFTTPDGVDRQIFEVRIFDDSVYTYTDADGALQTYVTRAVVYQIGNGDLVVRMRDDDSNAAPEDFRYQNVTNVELGTWDGAQYISTVVSNFDEFPPNVCFASGTLIATAYGQVAVEDIKTGDLVVTRDAGLQPVRWIGSRRLETETLARHPRLRPIRIRAGALGEGTPSSDLLVSPQHRVLVRSKIAQNMFGTSEVLVAAKQLLSIDGVDVATDVTQVDYVHFLMDEHQVVISNGAETESLYTGPQALKSVGPAAREEIFLIFPELRDREPGQQPEGARTLLTGRQGREMAERHARKSRALVS</sequence>
<feature type="compositionally biased region" description="Polar residues" evidence="1">
    <location>
        <begin position="11"/>
        <end position="21"/>
    </location>
</feature>
<accession>A0ABT2K4F8</accession>
<dbReference type="SUPFAM" id="SSF51294">
    <property type="entry name" value="Hedgehog/intein (Hint) domain"/>
    <property type="match status" value="1"/>
</dbReference>
<evidence type="ECO:0000313" key="4">
    <source>
        <dbReference type="Proteomes" id="UP001320702"/>
    </source>
</evidence>
<proteinExistence type="predicted"/>
<reference evidence="3 4" key="1">
    <citation type="submission" date="2022-04" db="EMBL/GenBank/DDBJ databases">
        <title>Paracoccus sp. YLB-12 draft genome sequence.</title>
        <authorList>
            <person name="Yu L."/>
        </authorList>
    </citation>
    <scope>NUCLEOTIDE SEQUENCE [LARGE SCALE GENOMIC DNA]</scope>
    <source>
        <strain evidence="3 4">YLB-12</strain>
    </source>
</reference>
<feature type="compositionally biased region" description="Basic residues" evidence="1">
    <location>
        <begin position="367"/>
        <end position="376"/>
    </location>
</feature>
<dbReference type="InterPro" id="IPR028992">
    <property type="entry name" value="Hedgehog/Intein_dom"/>
</dbReference>
<dbReference type="RefSeq" id="WP_260275181.1">
    <property type="nucleotide sequence ID" value="NZ_JANAVZ010000001.1"/>
</dbReference>
<evidence type="ECO:0000256" key="1">
    <source>
        <dbReference type="SAM" id="MobiDB-lite"/>
    </source>
</evidence>
<gene>
    <name evidence="3" type="ORF">MU516_00050</name>
</gene>